<feature type="region of interest" description="Disordered" evidence="1">
    <location>
        <begin position="1"/>
        <end position="35"/>
    </location>
</feature>
<dbReference type="Proteomes" id="UP000469545">
    <property type="component" value="Unassembled WGS sequence"/>
</dbReference>
<evidence type="ECO:0000256" key="1">
    <source>
        <dbReference type="SAM" id="MobiDB-lite"/>
    </source>
</evidence>
<name>A0A6N9UFA8_9ACTN</name>
<reference evidence="3 4" key="1">
    <citation type="submission" date="2020-01" db="EMBL/GenBank/DDBJ databases">
        <title>Insect and environment-associated Actinomycetes.</title>
        <authorList>
            <person name="Currrie C."/>
            <person name="Chevrette M."/>
            <person name="Carlson C."/>
            <person name="Stubbendieck R."/>
            <person name="Wendt-Pienkowski E."/>
        </authorList>
    </citation>
    <scope>NUCLEOTIDE SEQUENCE [LARGE SCALE GENOMIC DNA]</scope>
    <source>
        <strain evidence="3 4">SID14172</strain>
    </source>
</reference>
<organism evidence="3 4">
    <name type="scientific">Streptomyces coelicoflavus</name>
    <dbReference type="NCBI Taxonomy" id="285562"/>
    <lineage>
        <taxon>Bacteria</taxon>
        <taxon>Bacillati</taxon>
        <taxon>Actinomycetota</taxon>
        <taxon>Actinomycetes</taxon>
        <taxon>Kitasatosporales</taxon>
        <taxon>Streptomycetaceae</taxon>
        <taxon>Streptomyces</taxon>
    </lineage>
</organism>
<accession>A0A6N9UFA8</accession>
<dbReference type="AlphaFoldDB" id="A0A6N9UFA8"/>
<evidence type="ECO:0000259" key="2">
    <source>
        <dbReference type="Pfam" id="PF04149"/>
    </source>
</evidence>
<keyword evidence="4" id="KW-1185">Reference proteome</keyword>
<proteinExistence type="predicted"/>
<dbReference type="EMBL" id="JAAGMB010000052">
    <property type="protein sequence ID" value="NEB15376.1"/>
    <property type="molecule type" value="Genomic_DNA"/>
</dbReference>
<feature type="domain" description="DUF397" evidence="2">
    <location>
        <begin position="16"/>
        <end position="48"/>
    </location>
</feature>
<sequence>MSGVPGAAVQPAVQAARPASPTPVRGSDNPTGPRLSLIPAAWTAFLGTTTGRP</sequence>
<comment type="caution">
    <text evidence="3">The sequence shown here is derived from an EMBL/GenBank/DDBJ whole genome shotgun (WGS) entry which is preliminary data.</text>
</comment>
<evidence type="ECO:0000313" key="4">
    <source>
        <dbReference type="Proteomes" id="UP000469545"/>
    </source>
</evidence>
<dbReference type="RefSeq" id="WP_164138486.1">
    <property type="nucleotide sequence ID" value="NZ_JAAGMB010000052.1"/>
</dbReference>
<dbReference type="Pfam" id="PF04149">
    <property type="entry name" value="DUF397"/>
    <property type="match status" value="1"/>
</dbReference>
<gene>
    <name evidence="3" type="ORF">G3I46_02405</name>
</gene>
<evidence type="ECO:0000313" key="3">
    <source>
        <dbReference type="EMBL" id="NEB15376.1"/>
    </source>
</evidence>
<feature type="compositionally biased region" description="Low complexity" evidence="1">
    <location>
        <begin position="1"/>
        <end position="19"/>
    </location>
</feature>
<dbReference type="InterPro" id="IPR007278">
    <property type="entry name" value="DUF397"/>
</dbReference>
<protein>
    <submittedName>
        <fullName evidence="3">DUF397 domain-containing protein</fullName>
    </submittedName>
</protein>